<dbReference type="GO" id="GO:0005041">
    <property type="term" value="F:low-density lipoprotein particle receptor activity"/>
    <property type="evidence" value="ECO:0007669"/>
    <property type="project" value="TreeGrafter"/>
</dbReference>
<feature type="disulfide bond" evidence="2">
    <location>
        <begin position="166"/>
        <end position="178"/>
    </location>
</feature>
<dbReference type="Pfam" id="PF00057">
    <property type="entry name" value="Ldl_recept_a"/>
    <property type="match status" value="2"/>
</dbReference>
<dbReference type="PRINTS" id="PR00261">
    <property type="entry name" value="LDLRECEPTOR"/>
</dbReference>
<dbReference type="PANTHER" id="PTHR22722:SF5">
    <property type="entry name" value="LOW-DENSITY LIPOPROTEIN RECEPTOR-RELATED PROTEIN 1B"/>
    <property type="match status" value="1"/>
</dbReference>
<dbReference type="GO" id="GO:0005886">
    <property type="term" value="C:plasma membrane"/>
    <property type="evidence" value="ECO:0007669"/>
    <property type="project" value="TreeGrafter"/>
</dbReference>
<dbReference type="Gene3D" id="4.10.400.10">
    <property type="entry name" value="Low-density Lipoprotein Receptor"/>
    <property type="match status" value="2"/>
</dbReference>
<feature type="disulfide bond" evidence="2">
    <location>
        <begin position="208"/>
        <end position="220"/>
    </location>
</feature>
<feature type="chain" id="PRO_5036411122" evidence="3">
    <location>
        <begin position="19"/>
        <end position="696"/>
    </location>
</feature>
<proteinExistence type="predicted"/>
<dbReference type="InterPro" id="IPR051221">
    <property type="entry name" value="LDLR-related"/>
</dbReference>
<reference evidence="4" key="1">
    <citation type="submission" date="2021-02" db="EMBL/GenBank/DDBJ databases">
        <authorList>
            <person name="Nowell W R."/>
        </authorList>
    </citation>
    <scope>NUCLEOTIDE SEQUENCE</scope>
</reference>
<evidence type="ECO:0000256" key="3">
    <source>
        <dbReference type="SAM" id="SignalP"/>
    </source>
</evidence>
<accession>A0A814Y1S0</accession>
<evidence type="ECO:0000313" key="6">
    <source>
        <dbReference type="Proteomes" id="UP000663845"/>
    </source>
</evidence>
<dbReference type="GO" id="GO:0043235">
    <property type="term" value="C:receptor complex"/>
    <property type="evidence" value="ECO:0007669"/>
    <property type="project" value="TreeGrafter"/>
</dbReference>
<comment type="caution">
    <text evidence="4">The sequence shown here is derived from an EMBL/GenBank/DDBJ whole genome shotgun (WGS) entry which is preliminary data.</text>
</comment>
<protein>
    <submittedName>
        <fullName evidence="4">Uncharacterized protein</fullName>
    </submittedName>
</protein>
<dbReference type="EMBL" id="CAJNOG010000403">
    <property type="protein sequence ID" value="CAF1223276.1"/>
    <property type="molecule type" value="Genomic_DNA"/>
</dbReference>
<dbReference type="EMBL" id="CAJOAZ010000688">
    <property type="protein sequence ID" value="CAF3697179.1"/>
    <property type="molecule type" value="Genomic_DNA"/>
</dbReference>
<dbReference type="PROSITE" id="PS50068">
    <property type="entry name" value="LDLRA_2"/>
    <property type="match status" value="3"/>
</dbReference>
<feature type="disulfide bond" evidence="2">
    <location>
        <begin position="624"/>
        <end position="636"/>
    </location>
</feature>
<keyword evidence="3" id="KW-0732">Signal</keyword>
<dbReference type="Proteomes" id="UP000663845">
    <property type="component" value="Unassembled WGS sequence"/>
</dbReference>
<dbReference type="SUPFAM" id="SSF57424">
    <property type="entry name" value="LDL receptor-like module"/>
    <property type="match status" value="2"/>
</dbReference>
<dbReference type="InterPro" id="IPR036055">
    <property type="entry name" value="LDL_receptor-like_sf"/>
</dbReference>
<comment type="caution">
    <text evidence="2">Lacks conserved residue(s) required for the propagation of feature annotation.</text>
</comment>
<sequence>MILIQALLVWSVLRLVKNSVYLYNTEDSSSLEMYDCIFHKSWYYCRRPIGPMPLQRNNIAWQCHHNGIRHTFVNMKSKNITASIVTQKWSSSAEMAEKYARYMGKSVNSDRDHEQYICECKHPRSFGKYCEYFLPSGITFSETLEWEGKMKNENEWKMQLYGDILCYTTLPCNSGLLCLDWRDICDGAQQCMSGYDEENCDKLEFNECEDDEYRCMNGMCIPDEYFLDGEHDCMDLTDEIGIFNDAFCTFQAVSSECDDRVCHPNQWSCGDGQCIKDRLAFQKEKPMSDECRNRREQYYMCETHYSLRLWTLPHGKCVNFNDDEESNVQNRTSIHKCEYFVKCALLRGLENNCLCQHNLSCSNKLENPCPLSTIQYPNGGILAPYAFHFYNTTRHWDTSTPDFIVINSTIKCRGYMSIQLKTIPYRLEFPTRIIEDSLCNYLSNSYALDNTGYDRFCYNDSRTFNNRSYYFIDVCNISRECISAYRIQDGYENCVDRQDENRHDIVANTCSKLKRHRFQCSAQEPHCLSVNKLGDLWDDCKNKYDESWMGTETMLSKMKCNSKSKDDCLYIRQYIEASWNVGNDSGVSLNPAKKIPFRAYCDTFWDFLSKADENTSMCRTWSVCLDEQWRCRTGQCINPKWVLDGEWDCSDASDEEGIFVSNHSLLPRNLKLIKRSELEEKISMFSDQYVFSFRQH</sequence>
<evidence type="ECO:0000256" key="2">
    <source>
        <dbReference type="PROSITE-ProRule" id="PRU00124"/>
    </source>
</evidence>
<gene>
    <name evidence="4" type="ORF">JYZ213_LOCUS28125</name>
    <name evidence="5" type="ORF">OXD698_LOCUS12025</name>
</gene>
<feature type="disulfide bond" evidence="2">
    <location>
        <begin position="185"/>
        <end position="200"/>
    </location>
</feature>
<evidence type="ECO:0000313" key="5">
    <source>
        <dbReference type="EMBL" id="CAF3697179.1"/>
    </source>
</evidence>
<organism evidence="4 6">
    <name type="scientific">Adineta steineri</name>
    <dbReference type="NCBI Taxonomy" id="433720"/>
    <lineage>
        <taxon>Eukaryota</taxon>
        <taxon>Metazoa</taxon>
        <taxon>Spiralia</taxon>
        <taxon>Gnathifera</taxon>
        <taxon>Rotifera</taxon>
        <taxon>Eurotatoria</taxon>
        <taxon>Bdelloidea</taxon>
        <taxon>Adinetida</taxon>
        <taxon>Adinetidae</taxon>
        <taxon>Adineta</taxon>
    </lineage>
</organism>
<feature type="disulfide bond" evidence="2">
    <location>
        <begin position="215"/>
        <end position="233"/>
    </location>
</feature>
<keyword evidence="1 2" id="KW-1015">Disulfide bond</keyword>
<dbReference type="AlphaFoldDB" id="A0A814Y1S0"/>
<feature type="disulfide bond" evidence="2">
    <location>
        <begin position="631"/>
        <end position="649"/>
    </location>
</feature>
<dbReference type="CDD" id="cd00112">
    <property type="entry name" value="LDLa"/>
    <property type="match status" value="2"/>
</dbReference>
<evidence type="ECO:0000256" key="1">
    <source>
        <dbReference type="ARBA" id="ARBA00023157"/>
    </source>
</evidence>
<dbReference type="SMART" id="SM00192">
    <property type="entry name" value="LDLa"/>
    <property type="match status" value="5"/>
</dbReference>
<dbReference type="Proteomes" id="UP000663844">
    <property type="component" value="Unassembled WGS sequence"/>
</dbReference>
<evidence type="ECO:0000313" key="4">
    <source>
        <dbReference type="EMBL" id="CAF1223276.1"/>
    </source>
</evidence>
<name>A0A814Y1S0_9BILA</name>
<dbReference type="PANTHER" id="PTHR22722">
    <property type="entry name" value="LOW-DENSITY LIPOPROTEIN RECEPTOR-RELATED PROTEIN 2-RELATED"/>
    <property type="match status" value="1"/>
</dbReference>
<feature type="signal peptide" evidence="3">
    <location>
        <begin position="1"/>
        <end position="18"/>
    </location>
</feature>
<dbReference type="InterPro" id="IPR002172">
    <property type="entry name" value="LDrepeatLR_classA_rpt"/>
</dbReference>